<reference evidence="1 4" key="1">
    <citation type="journal article" date="2015" name="Genome Announc.">
        <title>Complete genome sequences for 35 biothreat assay-relevant bacillus species.</title>
        <authorList>
            <person name="Johnson S.L."/>
            <person name="Daligault H.E."/>
            <person name="Davenport K.W."/>
            <person name="Jaissle J."/>
            <person name="Frey K.G."/>
            <person name="Ladner J.T."/>
            <person name="Broomall S.M."/>
            <person name="Bishop-Lilly K.A."/>
            <person name="Bruce D.C."/>
            <person name="Gibbons H.S."/>
            <person name="Coyne S.R."/>
            <person name="Lo C.C."/>
            <person name="Meincke L."/>
            <person name="Munk A.C."/>
            <person name="Koroleva G.I."/>
            <person name="Rosenzweig C.N."/>
            <person name="Palacios G.F."/>
            <person name="Redden C.L."/>
            <person name="Minogue T.D."/>
            <person name="Chain P.S."/>
        </authorList>
    </citation>
    <scope>NUCLEOTIDE SEQUENCE [LARGE SCALE GENOMIC DNA]</scope>
    <source>
        <strain evidence="1 4">HD1011</strain>
        <plasmid evidence="1 4">2</plasmid>
    </source>
</reference>
<dbReference type="Proteomes" id="UP000031876">
    <property type="component" value="Plasmid 2"/>
</dbReference>
<geneLocation type="plasmid" evidence="1 4">
    <name>2</name>
</geneLocation>
<dbReference type="EMBL" id="CP053979">
    <property type="protein sequence ID" value="QKH22792.1"/>
    <property type="molecule type" value="Genomic_DNA"/>
</dbReference>
<dbReference type="EMBL" id="CP009334">
    <property type="protein sequence ID" value="AJG73910.1"/>
    <property type="molecule type" value="Genomic_DNA"/>
</dbReference>
<evidence type="ECO:0000313" key="2">
    <source>
        <dbReference type="EMBL" id="MDR4174918.1"/>
    </source>
</evidence>
<dbReference type="EMBL" id="VKQN01000001">
    <property type="protein sequence ID" value="MDR4174918.1"/>
    <property type="molecule type" value="Genomic_DNA"/>
</dbReference>
<protein>
    <submittedName>
        <fullName evidence="3">Uncharacterized protein</fullName>
    </submittedName>
</protein>
<name>A0A0B5NBY5_BACTU</name>
<geneLocation type="plasmid" evidence="3 5">
    <name>unnamed3</name>
</geneLocation>
<evidence type="ECO:0000313" key="4">
    <source>
        <dbReference type="Proteomes" id="UP000031876"/>
    </source>
</evidence>
<dbReference type="Proteomes" id="UP000501107">
    <property type="component" value="Plasmid unnamed3"/>
</dbReference>
<dbReference type="Proteomes" id="UP001181533">
    <property type="component" value="Unassembled WGS sequence"/>
</dbReference>
<sequence length="233" mass="27260">MKQPKINIQGKIYKVLELGFHSKTGELDKVLFQIKEYNHCHIFKKNTMVNDKLTEDLPITETTRHPYHDYYHSPDLVSLLIFDDGKNDETFDIHSRIRLGQFIRTFLGLDLSIHDLKDVVDELPQEIVTRGFELDVQGSDVNGLLSNWVCENKELIKSKKTFDSEYLNSIREAVLQALNEYITDEQVREVAFHLPTDILKLVEEFGNNGVEVLDYIYRWSNEHIELIESFKTK</sequence>
<accession>A0A0B5NBY5</accession>
<evidence type="ECO:0000313" key="5">
    <source>
        <dbReference type="Proteomes" id="UP000501107"/>
    </source>
</evidence>
<evidence type="ECO:0000313" key="3">
    <source>
        <dbReference type="EMBL" id="QKH22792.1"/>
    </source>
</evidence>
<dbReference type="RefSeq" id="WP_000812883.1">
    <property type="nucleotide sequence ID" value="NZ_CP009334.1"/>
</dbReference>
<dbReference type="KEGG" id="btw:BF38_5759"/>
<organism evidence="3 5">
    <name type="scientific">Bacillus thuringiensis</name>
    <dbReference type="NCBI Taxonomy" id="1428"/>
    <lineage>
        <taxon>Bacteria</taxon>
        <taxon>Bacillati</taxon>
        <taxon>Bacillota</taxon>
        <taxon>Bacilli</taxon>
        <taxon>Bacillales</taxon>
        <taxon>Bacillaceae</taxon>
        <taxon>Bacillus</taxon>
        <taxon>Bacillus cereus group</taxon>
    </lineage>
</organism>
<keyword evidence="3" id="KW-0614">Plasmid</keyword>
<gene>
    <name evidence="1" type="ORF">BF38_5759</name>
    <name evidence="2" type="ORF">FO599_02065</name>
    <name evidence="3" type="ORF">FOC89_02060</name>
</gene>
<reference evidence="3 5" key="3">
    <citation type="submission" date="2020-05" db="EMBL/GenBank/DDBJ databases">
        <title>FDA dAtabase for Regulatory Grade micrObial Sequences (FDA-ARGOS): Supporting development and validation of Infectious Disease Dx tests.</title>
        <authorList>
            <person name="Nelson B."/>
            <person name="Plummer A."/>
            <person name="Tallon L."/>
            <person name="Sadzewicz L."/>
            <person name="Zhao X."/>
            <person name="Vavikolanu K."/>
            <person name="Mehta A."/>
            <person name="Aluvathingal J."/>
            <person name="Nadendla S."/>
            <person name="Myers T."/>
            <person name="Yan Y."/>
            <person name="Sichtig H."/>
        </authorList>
    </citation>
    <scope>NUCLEOTIDE SEQUENCE [LARGE SCALE GENOMIC DNA]</scope>
    <source>
        <strain evidence="3 5">FDAARGOS_795</strain>
        <plasmid evidence="3 5">unnamed3</plasmid>
    </source>
</reference>
<dbReference type="AlphaFoldDB" id="A0A0B5NBY5"/>
<evidence type="ECO:0000313" key="1">
    <source>
        <dbReference type="EMBL" id="AJG73910.1"/>
    </source>
</evidence>
<proteinExistence type="predicted"/>
<reference evidence="2" key="2">
    <citation type="submission" date="2019-07" db="EMBL/GenBank/DDBJ databases">
        <title>Phylogenomic Reclassification of ATCC Bacillus Strains and Various Taxa within the Genus Bacillus.</title>
        <authorList>
            <person name="Riojas M.A."/>
            <person name="Frank A.M."/>
            <person name="Fenn S.L."/>
            <person name="King S.P."/>
            <person name="Brower S.M."/>
            <person name="Hazbon M.H."/>
        </authorList>
    </citation>
    <scope>NUCLEOTIDE SEQUENCE</scope>
    <source>
        <strain evidence="2">ATCC 35646</strain>
    </source>
</reference>